<gene>
    <name evidence="1" type="ORF">L3X38_038827</name>
</gene>
<sequence length="91" mass="9925">MEREKQCFVVSLSSVPLSSLSPIFASSTFHHNIPQGFQGFFALLAQIPSISPLPSDLLAKSGPNAFVDESPSGHGFIIFRSEKTYSMMYAV</sequence>
<proteinExistence type="predicted"/>
<name>A0AAD4YS05_PRUDU</name>
<evidence type="ECO:0000313" key="1">
    <source>
        <dbReference type="EMBL" id="KAI5319119.1"/>
    </source>
</evidence>
<protein>
    <submittedName>
        <fullName evidence="1">Uncharacterized protein</fullName>
    </submittedName>
</protein>
<dbReference type="Proteomes" id="UP001054821">
    <property type="component" value="Chromosome 7"/>
</dbReference>
<dbReference type="EMBL" id="JAJFAZ020000007">
    <property type="protein sequence ID" value="KAI5319119.1"/>
    <property type="molecule type" value="Genomic_DNA"/>
</dbReference>
<comment type="caution">
    <text evidence="1">The sequence shown here is derived from an EMBL/GenBank/DDBJ whole genome shotgun (WGS) entry which is preliminary data.</text>
</comment>
<evidence type="ECO:0000313" key="2">
    <source>
        <dbReference type="Proteomes" id="UP001054821"/>
    </source>
</evidence>
<accession>A0AAD4YS05</accession>
<keyword evidence="2" id="KW-1185">Reference proteome</keyword>
<reference evidence="1 2" key="1">
    <citation type="journal article" date="2022" name="G3 (Bethesda)">
        <title>Whole-genome sequence and methylome profiling of the almond [Prunus dulcis (Mill.) D.A. Webb] cultivar 'Nonpareil'.</title>
        <authorList>
            <person name="D'Amico-Willman K.M."/>
            <person name="Ouma W.Z."/>
            <person name="Meulia T."/>
            <person name="Sideli G.M."/>
            <person name="Gradziel T.M."/>
            <person name="Fresnedo-Ramirez J."/>
        </authorList>
    </citation>
    <scope>NUCLEOTIDE SEQUENCE [LARGE SCALE GENOMIC DNA]</scope>
    <source>
        <strain evidence="1">Clone GOH B32 T37-40</strain>
    </source>
</reference>
<organism evidence="1 2">
    <name type="scientific">Prunus dulcis</name>
    <name type="common">Almond</name>
    <name type="synonym">Amygdalus dulcis</name>
    <dbReference type="NCBI Taxonomy" id="3755"/>
    <lineage>
        <taxon>Eukaryota</taxon>
        <taxon>Viridiplantae</taxon>
        <taxon>Streptophyta</taxon>
        <taxon>Embryophyta</taxon>
        <taxon>Tracheophyta</taxon>
        <taxon>Spermatophyta</taxon>
        <taxon>Magnoliopsida</taxon>
        <taxon>eudicotyledons</taxon>
        <taxon>Gunneridae</taxon>
        <taxon>Pentapetalae</taxon>
        <taxon>rosids</taxon>
        <taxon>fabids</taxon>
        <taxon>Rosales</taxon>
        <taxon>Rosaceae</taxon>
        <taxon>Amygdaloideae</taxon>
        <taxon>Amygdaleae</taxon>
        <taxon>Prunus</taxon>
    </lineage>
</organism>
<dbReference type="AlphaFoldDB" id="A0AAD4YS05"/>